<evidence type="ECO:0000313" key="1">
    <source>
        <dbReference type="EMBL" id="OIQ71125.1"/>
    </source>
</evidence>
<dbReference type="EMBL" id="MLJW01003870">
    <property type="protein sequence ID" value="OIQ71125.1"/>
    <property type="molecule type" value="Genomic_DNA"/>
</dbReference>
<reference evidence="1" key="1">
    <citation type="submission" date="2016-10" db="EMBL/GenBank/DDBJ databases">
        <title>Sequence of Gallionella enrichment culture.</title>
        <authorList>
            <person name="Poehlein A."/>
            <person name="Muehling M."/>
            <person name="Daniel R."/>
        </authorList>
    </citation>
    <scope>NUCLEOTIDE SEQUENCE</scope>
</reference>
<sequence>MPIPMQFNKMGKEIADIVQRVGALGVACNLDNLPGAQITVNVFGQLLAFFRQLPNLS</sequence>
<accession>A0A1J5Q5C6</accession>
<organism evidence="1">
    <name type="scientific">mine drainage metagenome</name>
    <dbReference type="NCBI Taxonomy" id="410659"/>
    <lineage>
        <taxon>unclassified sequences</taxon>
        <taxon>metagenomes</taxon>
        <taxon>ecological metagenomes</taxon>
    </lineage>
</organism>
<comment type="caution">
    <text evidence="1">The sequence shown here is derived from an EMBL/GenBank/DDBJ whole genome shotgun (WGS) entry which is preliminary data.</text>
</comment>
<name>A0A1J5Q5C6_9ZZZZ</name>
<protein>
    <submittedName>
        <fullName evidence="1">Uncharacterized protein</fullName>
    </submittedName>
</protein>
<dbReference type="AlphaFoldDB" id="A0A1J5Q5C6"/>
<gene>
    <name evidence="1" type="ORF">GALL_472620</name>
</gene>
<proteinExistence type="predicted"/>